<evidence type="ECO:0000313" key="8">
    <source>
        <dbReference type="EMBL" id="MCA5003871.1"/>
    </source>
</evidence>
<dbReference type="InterPro" id="IPR012944">
    <property type="entry name" value="SusD_RagB_dom"/>
</dbReference>
<feature type="domain" description="SusD-like N-terminal" evidence="7">
    <location>
        <begin position="21"/>
        <end position="219"/>
    </location>
</feature>
<evidence type="ECO:0000256" key="5">
    <source>
        <dbReference type="ARBA" id="ARBA00023237"/>
    </source>
</evidence>
<keyword evidence="9" id="KW-1185">Reference proteome</keyword>
<comment type="subcellular location">
    <subcellularLocation>
        <location evidence="1">Cell outer membrane</location>
    </subcellularLocation>
</comment>
<proteinExistence type="inferred from homology"/>
<dbReference type="Pfam" id="PF14322">
    <property type="entry name" value="SusD-like_3"/>
    <property type="match status" value="1"/>
</dbReference>
<evidence type="ECO:0000256" key="2">
    <source>
        <dbReference type="ARBA" id="ARBA00006275"/>
    </source>
</evidence>
<gene>
    <name evidence="8" type="ORF">IPZ78_01750</name>
</gene>
<dbReference type="InterPro" id="IPR011990">
    <property type="entry name" value="TPR-like_helical_dom_sf"/>
</dbReference>
<keyword evidence="3" id="KW-0732">Signal</keyword>
<sequence>MKKLIFIYGASLTLMLSSCEKFLDLPPQNGYNSENIFDQVSRAEMALEGAYTSTFSNELYYQFGMGTDECISIESETNSKNQVSNYVYNPATSPTSTYTSMYSGVEQVNVLIKGIEGKTNVADNERAQWNQILGEAYAIRAKNMLNVVRFFGDVPYPRIPVVDAGTFTASRVSRDTILDGCVSDLQKAIELLPWKSESTNSIERFNKNSAYGILARVALYAAGYSLRWDLETYSPASVKLGQRTDQARVKELYKIARDAAKAVIDRGENDLIDYETVFRDVVNGKYNKESMLEYAQKGLNRNNAQVGYTNGFFAHQNSFYAKAAPQMIALPSYYFEFEEGDKRRDVAIANYSVSATSQYHMNTYSGNTIGKFRVNWKSETGPAVNRRDINWIELRFSDILLMFAEADNEFNNAPSQDAKDALKRVRLRAFKGDASKVGTIASSYQDFRNAIIQERKLELGFEGWRRTDLIRWGILAEKLAASKQEVMDLATRTGRYANADLYRAYKRTDAKVFLDPKVALEFVSFKSEPTSLERSSFISQGYTIIRMHSNESLSYANELTASAVWVKNIFRGLEKNKSELFPLNTSFIDNNPGLRGQQHPLY</sequence>
<dbReference type="CDD" id="cd08977">
    <property type="entry name" value="SusD"/>
    <property type="match status" value="1"/>
</dbReference>
<dbReference type="InterPro" id="IPR033985">
    <property type="entry name" value="SusD-like_N"/>
</dbReference>
<evidence type="ECO:0000256" key="4">
    <source>
        <dbReference type="ARBA" id="ARBA00023136"/>
    </source>
</evidence>
<comment type="caution">
    <text evidence="8">The sequence shown here is derived from an EMBL/GenBank/DDBJ whole genome shotgun (WGS) entry which is preliminary data.</text>
</comment>
<name>A0ABS7Z169_9SPHI</name>
<dbReference type="SUPFAM" id="SSF48452">
    <property type="entry name" value="TPR-like"/>
    <property type="match status" value="1"/>
</dbReference>
<dbReference type="EMBL" id="JADEYP010000002">
    <property type="protein sequence ID" value="MCA5003871.1"/>
    <property type="molecule type" value="Genomic_DNA"/>
</dbReference>
<feature type="domain" description="RagB/SusD" evidence="6">
    <location>
        <begin position="354"/>
        <end position="602"/>
    </location>
</feature>
<dbReference type="Pfam" id="PF07980">
    <property type="entry name" value="SusD_RagB"/>
    <property type="match status" value="1"/>
</dbReference>
<dbReference type="RefSeq" id="WP_225551208.1">
    <property type="nucleotide sequence ID" value="NZ_JADEYP010000002.1"/>
</dbReference>
<evidence type="ECO:0000313" key="9">
    <source>
        <dbReference type="Proteomes" id="UP001165302"/>
    </source>
</evidence>
<dbReference type="Gene3D" id="1.25.40.390">
    <property type="match status" value="1"/>
</dbReference>
<protein>
    <submittedName>
        <fullName evidence="8">RagB/SusD family nutrient uptake outer membrane protein</fullName>
    </submittedName>
</protein>
<reference evidence="8" key="1">
    <citation type="submission" date="2020-10" db="EMBL/GenBank/DDBJ databases">
        <authorList>
            <person name="Lu T."/>
            <person name="Wang Q."/>
            <person name="Han X."/>
        </authorList>
    </citation>
    <scope>NUCLEOTIDE SEQUENCE</scope>
    <source>
        <strain evidence="8">WQ 366</strain>
    </source>
</reference>
<organism evidence="8 9">
    <name type="scientific">Sphingobacterium bovistauri</name>
    <dbReference type="NCBI Taxonomy" id="2781959"/>
    <lineage>
        <taxon>Bacteria</taxon>
        <taxon>Pseudomonadati</taxon>
        <taxon>Bacteroidota</taxon>
        <taxon>Sphingobacteriia</taxon>
        <taxon>Sphingobacteriales</taxon>
        <taxon>Sphingobacteriaceae</taxon>
        <taxon>Sphingobacterium</taxon>
    </lineage>
</organism>
<evidence type="ECO:0000256" key="1">
    <source>
        <dbReference type="ARBA" id="ARBA00004442"/>
    </source>
</evidence>
<accession>A0ABS7Z169</accession>
<evidence type="ECO:0000259" key="7">
    <source>
        <dbReference type="Pfam" id="PF14322"/>
    </source>
</evidence>
<evidence type="ECO:0000256" key="3">
    <source>
        <dbReference type="ARBA" id="ARBA00022729"/>
    </source>
</evidence>
<comment type="similarity">
    <text evidence="2">Belongs to the SusD family.</text>
</comment>
<keyword evidence="5" id="KW-0998">Cell outer membrane</keyword>
<keyword evidence="4" id="KW-0472">Membrane</keyword>
<evidence type="ECO:0000259" key="6">
    <source>
        <dbReference type="Pfam" id="PF07980"/>
    </source>
</evidence>
<dbReference type="PROSITE" id="PS51257">
    <property type="entry name" value="PROKAR_LIPOPROTEIN"/>
    <property type="match status" value="1"/>
</dbReference>
<dbReference type="Proteomes" id="UP001165302">
    <property type="component" value="Unassembled WGS sequence"/>
</dbReference>